<dbReference type="Proteomes" id="UP000245412">
    <property type="component" value="Unassembled WGS sequence"/>
</dbReference>
<dbReference type="CDD" id="cd02440">
    <property type="entry name" value="AdoMet_MTases"/>
    <property type="match status" value="1"/>
</dbReference>
<comment type="caution">
    <text evidence="2">The sequence shown here is derived from an EMBL/GenBank/DDBJ whole genome shotgun (WGS) entry which is preliminary data.</text>
</comment>
<name>A0AB73T897_9FIRM</name>
<dbReference type="InterPro" id="IPR029063">
    <property type="entry name" value="SAM-dependent_MTases_sf"/>
</dbReference>
<sequence>MANTVTEYYNNYDEEHRLFKDNLHRIEWLTTMHFFDKLLKPESKIFDGCAGTGSYSFALAEKGHHVTASDIVPSNVALIRSKQQNTPILRDIFTGDICHVPQYTDEYFDTVLCMGAFYHLDHKTRISAMQECLRLLKKDGLLAVSYISLMASLALNLHEHLENIDTIRDCYHKQTFGDSFTFMTPQDAESLAGLFSLKIVKHLTTDGPAYLYADKINSADSDNFNKYIQLHIETCEDKSILGLGLHGLIIFQKCER</sequence>
<feature type="domain" description="Methyltransferase type 11" evidence="1">
    <location>
        <begin position="50"/>
        <end position="143"/>
    </location>
</feature>
<gene>
    <name evidence="2" type="ORF">C7383_102357</name>
</gene>
<dbReference type="SUPFAM" id="SSF53335">
    <property type="entry name" value="S-adenosyl-L-methionine-dependent methyltransferases"/>
    <property type="match status" value="1"/>
</dbReference>
<keyword evidence="2" id="KW-0808">Transferase</keyword>
<evidence type="ECO:0000259" key="1">
    <source>
        <dbReference type="Pfam" id="PF08241"/>
    </source>
</evidence>
<evidence type="ECO:0000313" key="2">
    <source>
        <dbReference type="EMBL" id="PWJ78221.1"/>
    </source>
</evidence>
<protein>
    <submittedName>
        <fullName evidence="2">Methyltransferase family protein</fullName>
    </submittedName>
</protein>
<dbReference type="InterPro" id="IPR013216">
    <property type="entry name" value="Methyltransf_11"/>
</dbReference>
<keyword evidence="3" id="KW-1185">Reference proteome</keyword>
<accession>A0AB73T897</accession>
<dbReference type="GO" id="GO:0032259">
    <property type="term" value="P:methylation"/>
    <property type="evidence" value="ECO:0007669"/>
    <property type="project" value="UniProtKB-KW"/>
</dbReference>
<evidence type="ECO:0000313" key="3">
    <source>
        <dbReference type="Proteomes" id="UP000245412"/>
    </source>
</evidence>
<proteinExistence type="predicted"/>
<organism evidence="2 3">
    <name type="scientific">Murimonas intestini</name>
    <dbReference type="NCBI Taxonomy" id="1337051"/>
    <lineage>
        <taxon>Bacteria</taxon>
        <taxon>Bacillati</taxon>
        <taxon>Bacillota</taxon>
        <taxon>Clostridia</taxon>
        <taxon>Lachnospirales</taxon>
        <taxon>Lachnospiraceae</taxon>
        <taxon>Murimonas</taxon>
    </lineage>
</organism>
<dbReference type="EMBL" id="QGGY01000002">
    <property type="protein sequence ID" value="PWJ78221.1"/>
    <property type="molecule type" value="Genomic_DNA"/>
</dbReference>
<dbReference type="Pfam" id="PF08241">
    <property type="entry name" value="Methyltransf_11"/>
    <property type="match status" value="1"/>
</dbReference>
<reference evidence="2 3" key="1">
    <citation type="submission" date="2018-05" db="EMBL/GenBank/DDBJ databases">
        <authorList>
            <person name="Goeker M."/>
            <person name="Huntemann M."/>
            <person name="Clum A."/>
            <person name="Pillay M."/>
            <person name="Palaniappan K."/>
            <person name="Varghese N."/>
            <person name="Mikhailova N."/>
            <person name="Stamatis D."/>
            <person name="Reddy T."/>
            <person name="Daum C."/>
            <person name="Shapiro N."/>
            <person name="Ivanova N."/>
            <person name="Kyrpides N."/>
            <person name="Woyke T."/>
        </authorList>
    </citation>
    <scope>NUCLEOTIDE SEQUENCE [LARGE SCALE GENOMIC DNA]</scope>
    <source>
        <strain evidence="2 3">DSM 26524</strain>
    </source>
</reference>
<dbReference type="GO" id="GO:0008757">
    <property type="term" value="F:S-adenosylmethionine-dependent methyltransferase activity"/>
    <property type="evidence" value="ECO:0007669"/>
    <property type="project" value="InterPro"/>
</dbReference>
<keyword evidence="2" id="KW-0489">Methyltransferase</keyword>
<dbReference type="RefSeq" id="WP_109625149.1">
    <property type="nucleotide sequence ID" value="NZ_JANKBI010000005.1"/>
</dbReference>
<dbReference type="AlphaFoldDB" id="A0AB73T897"/>
<dbReference type="PANTHER" id="PTHR43591">
    <property type="entry name" value="METHYLTRANSFERASE"/>
    <property type="match status" value="1"/>
</dbReference>
<dbReference type="Gene3D" id="3.40.50.150">
    <property type="entry name" value="Vaccinia Virus protein VP39"/>
    <property type="match status" value="1"/>
</dbReference>